<evidence type="ECO:0000313" key="11">
    <source>
        <dbReference type="EMBL" id="HDI82852.1"/>
    </source>
</evidence>
<keyword evidence="7 10" id="KW-0472">Membrane</keyword>
<keyword evidence="11" id="KW-0012">Acyltransferase</keyword>
<evidence type="ECO:0000256" key="4">
    <source>
        <dbReference type="ARBA" id="ARBA00022692"/>
    </source>
</evidence>
<reference evidence="11" key="1">
    <citation type="journal article" date="2020" name="mSystems">
        <title>Genome- and Community-Level Interaction Insights into Carbon Utilization and Element Cycling Functions of Hydrothermarchaeota in Hydrothermal Sediment.</title>
        <authorList>
            <person name="Zhou Z."/>
            <person name="Liu Y."/>
            <person name="Xu W."/>
            <person name="Pan J."/>
            <person name="Luo Z.H."/>
            <person name="Li M."/>
        </authorList>
    </citation>
    <scope>NUCLEOTIDE SEQUENCE [LARGE SCALE GENOMIC DNA]</scope>
    <source>
        <strain evidence="11">HyVt-102</strain>
    </source>
</reference>
<dbReference type="PANTHER" id="PTHR30309:SF0">
    <property type="entry name" value="GLYCEROL-3-PHOSPHATE ACYLTRANSFERASE-RELATED"/>
    <property type="match status" value="1"/>
</dbReference>
<feature type="non-terminal residue" evidence="11">
    <location>
        <position position="180"/>
    </location>
</feature>
<dbReference type="Proteomes" id="UP000885847">
    <property type="component" value="Unassembled WGS sequence"/>
</dbReference>
<feature type="transmembrane region" description="Helical" evidence="10">
    <location>
        <begin position="80"/>
        <end position="99"/>
    </location>
</feature>
<evidence type="ECO:0000256" key="5">
    <source>
        <dbReference type="ARBA" id="ARBA00022989"/>
    </source>
</evidence>
<dbReference type="HAMAP" id="MF_01043">
    <property type="entry name" value="PlsY"/>
    <property type="match status" value="1"/>
</dbReference>
<comment type="caution">
    <text evidence="11">The sequence shown here is derived from an EMBL/GenBank/DDBJ whole genome shotgun (WGS) entry which is preliminary data.</text>
</comment>
<protein>
    <submittedName>
        <fullName evidence="11">Glycerol-3-phosphate acyltransferase</fullName>
    </submittedName>
</protein>
<evidence type="ECO:0000256" key="6">
    <source>
        <dbReference type="ARBA" id="ARBA00023098"/>
    </source>
</evidence>
<feature type="transmembrane region" description="Helical" evidence="10">
    <location>
        <begin position="129"/>
        <end position="154"/>
    </location>
</feature>
<keyword evidence="9" id="KW-1208">Phospholipid metabolism</keyword>
<keyword evidence="8" id="KW-0594">Phospholipid biosynthesis</keyword>
<feature type="transmembrane region" description="Helical" evidence="10">
    <location>
        <begin position="6"/>
        <end position="27"/>
    </location>
</feature>
<gene>
    <name evidence="11" type="ORF">ENF18_03555</name>
</gene>
<evidence type="ECO:0000256" key="1">
    <source>
        <dbReference type="ARBA" id="ARBA00022475"/>
    </source>
</evidence>
<evidence type="ECO:0000256" key="7">
    <source>
        <dbReference type="ARBA" id="ARBA00023136"/>
    </source>
</evidence>
<keyword evidence="3" id="KW-0808">Transferase</keyword>
<evidence type="ECO:0000256" key="9">
    <source>
        <dbReference type="ARBA" id="ARBA00023264"/>
    </source>
</evidence>
<keyword evidence="4 10" id="KW-0812">Transmembrane</keyword>
<organism evidence="11">
    <name type="scientific">candidate division WOR-3 bacterium</name>
    <dbReference type="NCBI Taxonomy" id="2052148"/>
    <lineage>
        <taxon>Bacteria</taxon>
        <taxon>Bacteria division WOR-3</taxon>
    </lineage>
</organism>
<evidence type="ECO:0000256" key="10">
    <source>
        <dbReference type="SAM" id="Phobius"/>
    </source>
</evidence>
<evidence type="ECO:0000256" key="3">
    <source>
        <dbReference type="ARBA" id="ARBA00022679"/>
    </source>
</evidence>
<proteinExistence type="inferred from homology"/>
<dbReference type="GO" id="GO:0043772">
    <property type="term" value="F:acyl-phosphate glycerol-3-phosphate acyltransferase activity"/>
    <property type="evidence" value="ECO:0007669"/>
    <property type="project" value="InterPro"/>
</dbReference>
<keyword evidence="1" id="KW-1003">Cell membrane</keyword>
<dbReference type="Pfam" id="PF02660">
    <property type="entry name" value="G3P_acyltransf"/>
    <property type="match status" value="1"/>
</dbReference>
<accession>A0A7C0VAH1</accession>
<keyword evidence="2" id="KW-0444">Lipid biosynthesis</keyword>
<dbReference type="AlphaFoldDB" id="A0A7C0VAH1"/>
<dbReference type="GO" id="GO:0005886">
    <property type="term" value="C:plasma membrane"/>
    <property type="evidence" value="ECO:0007669"/>
    <property type="project" value="InterPro"/>
</dbReference>
<keyword evidence="5 10" id="KW-1133">Transmembrane helix</keyword>
<sequence length="180" mass="19176">MNLVLVYVLAFISSYLLGGIPFGFIVAKAKGINIREVGSGNIGATNVFRAVGKKEGIFVFLMDFLKGLIPVLFWKHYGMYPGLVSAIGAILGHTLTPYLKFKGGKGIATGFGSFLGLLPAAILSSFGVWVVFFLISGIVSVGSIMAAITFPLFYSIYAFKSSGNVDPVILVFTGIISIYV</sequence>
<dbReference type="SMART" id="SM01207">
    <property type="entry name" value="G3P_acyltransf"/>
    <property type="match status" value="1"/>
</dbReference>
<dbReference type="EMBL" id="DQWE01000170">
    <property type="protein sequence ID" value="HDI82852.1"/>
    <property type="molecule type" value="Genomic_DNA"/>
</dbReference>
<dbReference type="InterPro" id="IPR003811">
    <property type="entry name" value="G3P_acylTferase_PlsY"/>
</dbReference>
<evidence type="ECO:0000256" key="8">
    <source>
        <dbReference type="ARBA" id="ARBA00023209"/>
    </source>
</evidence>
<dbReference type="PANTHER" id="PTHR30309">
    <property type="entry name" value="INNER MEMBRANE PROTEIN YGIH"/>
    <property type="match status" value="1"/>
</dbReference>
<dbReference type="GO" id="GO:0008654">
    <property type="term" value="P:phospholipid biosynthetic process"/>
    <property type="evidence" value="ECO:0007669"/>
    <property type="project" value="UniProtKB-KW"/>
</dbReference>
<feature type="transmembrane region" description="Helical" evidence="10">
    <location>
        <begin position="106"/>
        <end position="123"/>
    </location>
</feature>
<keyword evidence="6" id="KW-0443">Lipid metabolism</keyword>
<name>A0A7C0VAH1_UNCW3</name>
<evidence type="ECO:0000256" key="2">
    <source>
        <dbReference type="ARBA" id="ARBA00022516"/>
    </source>
</evidence>
<feature type="transmembrane region" description="Helical" evidence="10">
    <location>
        <begin position="56"/>
        <end position="74"/>
    </location>
</feature>